<proteinExistence type="predicted"/>
<dbReference type="InterPro" id="IPR012337">
    <property type="entry name" value="RNaseH-like_sf"/>
</dbReference>
<protein>
    <recommendedName>
        <fullName evidence="1">RNase H type-1 domain-containing protein</fullName>
    </recommendedName>
</protein>
<reference evidence="2 3" key="1">
    <citation type="journal article" date="2024" name="Plant J.">
        <title>Genome sequences and population genomics reveal climatic adaptation and genomic divergence between two closely related sweetgum species.</title>
        <authorList>
            <person name="Xu W.Q."/>
            <person name="Ren C.Q."/>
            <person name="Zhang X.Y."/>
            <person name="Comes H.P."/>
            <person name="Liu X.H."/>
            <person name="Li Y.G."/>
            <person name="Kettle C.J."/>
            <person name="Jalonen R."/>
            <person name="Gaisberger H."/>
            <person name="Ma Y.Z."/>
            <person name="Qiu Y.X."/>
        </authorList>
    </citation>
    <scope>NUCLEOTIDE SEQUENCE [LARGE SCALE GENOMIC DNA]</scope>
    <source>
        <strain evidence="2">Hangzhou</strain>
    </source>
</reference>
<gene>
    <name evidence="2" type="ORF">L1049_000564</name>
</gene>
<dbReference type="EMBL" id="JBBPBK010000015">
    <property type="protein sequence ID" value="KAK9268800.1"/>
    <property type="molecule type" value="Genomic_DNA"/>
</dbReference>
<dbReference type="SUPFAM" id="SSF53098">
    <property type="entry name" value="Ribonuclease H-like"/>
    <property type="match status" value="1"/>
</dbReference>
<dbReference type="GO" id="GO:0003676">
    <property type="term" value="F:nucleic acid binding"/>
    <property type="evidence" value="ECO:0007669"/>
    <property type="project" value="InterPro"/>
</dbReference>
<dbReference type="PANTHER" id="PTHR47723:SF19">
    <property type="entry name" value="POLYNUCLEOTIDYL TRANSFERASE, RIBONUCLEASE H-LIKE SUPERFAMILY PROTEIN"/>
    <property type="match status" value="1"/>
</dbReference>
<evidence type="ECO:0000313" key="2">
    <source>
        <dbReference type="EMBL" id="KAK9268800.1"/>
    </source>
</evidence>
<name>A0AAP0R4W1_LIQFO</name>
<dbReference type="CDD" id="cd06222">
    <property type="entry name" value="RNase_H_like"/>
    <property type="match status" value="1"/>
</dbReference>
<dbReference type="InterPro" id="IPR036397">
    <property type="entry name" value="RNaseH_sf"/>
</dbReference>
<dbReference type="Proteomes" id="UP001415857">
    <property type="component" value="Unassembled WGS sequence"/>
</dbReference>
<dbReference type="InterPro" id="IPR044730">
    <property type="entry name" value="RNase_H-like_dom_plant"/>
</dbReference>
<dbReference type="InterPro" id="IPR053151">
    <property type="entry name" value="RNase_H-like"/>
</dbReference>
<dbReference type="PANTHER" id="PTHR47723">
    <property type="entry name" value="OS05G0353850 PROTEIN"/>
    <property type="match status" value="1"/>
</dbReference>
<keyword evidence="3" id="KW-1185">Reference proteome</keyword>
<dbReference type="PROSITE" id="PS50879">
    <property type="entry name" value="RNASE_H_1"/>
    <property type="match status" value="1"/>
</dbReference>
<comment type="caution">
    <text evidence="2">The sequence shown here is derived from an EMBL/GenBank/DDBJ whole genome shotgun (WGS) entry which is preliminary data.</text>
</comment>
<evidence type="ECO:0000313" key="3">
    <source>
        <dbReference type="Proteomes" id="UP001415857"/>
    </source>
</evidence>
<dbReference type="AlphaFoldDB" id="A0AAP0R4W1"/>
<dbReference type="Gene3D" id="3.30.420.10">
    <property type="entry name" value="Ribonuclease H-like superfamily/Ribonuclease H"/>
    <property type="match status" value="1"/>
</dbReference>
<organism evidence="2 3">
    <name type="scientific">Liquidambar formosana</name>
    <name type="common">Formosan gum</name>
    <dbReference type="NCBI Taxonomy" id="63359"/>
    <lineage>
        <taxon>Eukaryota</taxon>
        <taxon>Viridiplantae</taxon>
        <taxon>Streptophyta</taxon>
        <taxon>Embryophyta</taxon>
        <taxon>Tracheophyta</taxon>
        <taxon>Spermatophyta</taxon>
        <taxon>Magnoliopsida</taxon>
        <taxon>eudicotyledons</taxon>
        <taxon>Gunneridae</taxon>
        <taxon>Pentapetalae</taxon>
        <taxon>Saxifragales</taxon>
        <taxon>Altingiaceae</taxon>
        <taxon>Liquidambar</taxon>
    </lineage>
</organism>
<dbReference type="InterPro" id="IPR002156">
    <property type="entry name" value="RNaseH_domain"/>
</dbReference>
<dbReference type="Pfam" id="PF13456">
    <property type="entry name" value="RVT_3"/>
    <property type="match status" value="1"/>
</dbReference>
<feature type="domain" description="RNase H type-1" evidence="1">
    <location>
        <begin position="150"/>
        <end position="281"/>
    </location>
</feature>
<evidence type="ECO:0000259" key="1">
    <source>
        <dbReference type="PROSITE" id="PS50879"/>
    </source>
</evidence>
<dbReference type="GO" id="GO:0004523">
    <property type="term" value="F:RNA-DNA hybrid ribonuclease activity"/>
    <property type="evidence" value="ECO:0007669"/>
    <property type="project" value="InterPro"/>
</dbReference>
<sequence>MVSCCPCCSNNVETANHILINGPLARAIWMHFTTIFGIRVFDSESPTIRMLRLGRAFAKNSIVHILIRCLPLILYWELWKDRCRRKYDGKSFSFDFVINTIRSHLVAVADHCSFDIPTNQIQSSTLLLLNIQKGNPKLKKVRLIKWHPPPAGVLKLNIDGASKGNPGPSGGGSILRNDLGEVLFTTSNFYGYATNIVAECKAFLDGITTYRDMGLDPYKLIIESDSKLMVDCINGLCATPWCLWYLCAQIRSILSSLECSVRHTYREGNFAADFLASKGATGGDFCCSLEFLEQPVDLRFIVFYDHLQLGHLRL</sequence>
<accession>A0AAP0R4W1</accession>